<dbReference type="PANTHER" id="PTHR30086">
    <property type="entry name" value="ARGININE EXPORTER PROTEIN ARGO"/>
    <property type="match status" value="1"/>
</dbReference>
<evidence type="ECO:0000256" key="2">
    <source>
        <dbReference type="ARBA" id="ARBA00022475"/>
    </source>
</evidence>
<dbReference type="RefSeq" id="WP_184262987.1">
    <property type="nucleotide sequence ID" value="NZ_JACIIX010000004.1"/>
</dbReference>
<evidence type="ECO:0000256" key="4">
    <source>
        <dbReference type="ARBA" id="ARBA00022989"/>
    </source>
</evidence>
<organism evidence="7 8">
    <name type="scientific">Novispirillum itersonii</name>
    <name type="common">Aquaspirillum itersonii</name>
    <dbReference type="NCBI Taxonomy" id="189"/>
    <lineage>
        <taxon>Bacteria</taxon>
        <taxon>Pseudomonadati</taxon>
        <taxon>Pseudomonadota</taxon>
        <taxon>Alphaproteobacteria</taxon>
        <taxon>Rhodospirillales</taxon>
        <taxon>Novispirillaceae</taxon>
        <taxon>Novispirillum</taxon>
    </lineage>
</organism>
<dbReference type="Proteomes" id="UP000544872">
    <property type="component" value="Unassembled WGS sequence"/>
</dbReference>
<evidence type="ECO:0000313" key="7">
    <source>
        <dbReference type="EMBL" id="MBB6210159.1"/>
    </source>
</evidence>
<feature type="transmembrane region" description="Helical" evidence="6">
    <location>
        <begin position="179"/>
        <end position="200"/>
    </location>
</feature>
<comment type="subcellular location">
    <subcellularLocation>
        <location evidence="1">Cell membrane</location>
        <topology evidence="1">Multi-pass membrane protein</topology>
    </subcellularLocation>
</comment>
<evidence type="ECO:0000256" key="5">
    <source>
        <dbReference type="ARBA" id="ARBA00023136"/>
    </source>
</evidence>
<dbReference type="GO" id="GO:0015171">
    <property type="term" value="F:amino acid transmembrane transporter activity"/>
    <property type="evidence" value="ECO:0007669"/>
    <property type="project" value="TreeGrafter"/>
</dbReference>
<feature type="transmembrane region" description="Helical" evidence="6">
    <location>
        <begin position="69"/>
        <end position="89"/>
    </location>
</feature>
<dbReference type="AlphaFoldDB" id="A0A7W9ZHF8"/>
<keyword evidence="2" id="KW-1003">Cell membrane</keyword>
<keyword evidence="3 6" id="KW-0812">Transmembrane</keyword>
<dbReference type="InterPro" id="IPR001123">
    <property type="entry name" value="LeuE-type"/>
</dbReference>
<keyword evidence="8" id="KW-1185">Reference proteome</keyword>
<comment type="caution">
    <text evidence="7">The sequence shown here is derived from an EMBL/GenBank/DDBJ whole genome shotgun (WGS) entry which is preliminary data.</text>
</comment>
<proteinExistence type="predicted"/>
<sequence length="216" mass="22461">MDFHAAVEGFGLGASLIVAIGAQNALVLRQGLLRSHVGPVVAFCAVSDAVLILAGALGLGALIQAVPSLLLVVTFGGAAFLLWYGIAAARRALRPGALLPTEEPAKPLKALLLTLAGVTLLNPHVYLDTVILLGSISARYTGEGRMAFVIGAMLSSLTWFSVLGYGARLLRPVFRSPRAWRILDVIIALVMWSIALGLGAEGFRVLVRAGQVGAAG</sequence>
<reference evidence="7 8" key="1">
    <citation type="submission" date="2020-08" db="EMBL/GenBank/DDBJ databases">
        <title>Genomic Encyclopedia of Type Strains, Phase IV (KMG-IV): sequencing the most valuable type-strain genomes for metagenomic binning, comparative biology and taxonomic classification.</title>
        <authorList>
            <person name="Goeker M."/>
        </authorList>
    </citation>
    <scope>NUCLEOTIDE SEQUENCE [LARGE SCALE GENOMIC DNA]</scope>
    <source>
        <strain evidence="7 8">DSM 11590</strain>
    </source>
</reference>
<accession>A0A7W9ZHF8</accession>
<protein>
    <submittedName>
        <fullName evidence="7">L-lysine exporter family protein LysE/ArgO</fullName>
    </submittedName>
</protein>
<feature type="transmembrane region" description="Helical" evidence="6">
    <location>
        <begin position="6"/>
        <end position="28"/>
    </location>
</feature>
<dbReference type="PANTHER" id="PTHR30086:SF20">
    <property type="entry name" value="ARGININE EXPORTER PROTEIN ARGO-RELATED"/>
    <property type="match status" value="1"/>
</dbReference>
<evidence type="ECO:0000256" key="3">
    <source>
        <dbReference type="ARBA" id="ARBA00022692"/>
    </source>
</evidence>
<evidence type="ECO:0000313" key="8">
    <source>
        <dbReference type="Proteomes" id="UP000544872"/>
    </source>
</evidence>
<keyword evidence="5 6" id="KW-0472">Membrane</keyword>
<feature type="transmembrane region" description="Helical" evidence="6">
    <location>
        <begin position="147"/>
        <end position="167"/>
    </location>
</feature>
<gene>
    <name evidence="7" type="ORF">FHS48_001569</name>
</gene>
<dbReference type="GO" id="GO:0005886">
    <property type="term" value="C:plasma membrane"/>
    <property type="evidence" value="ECO:0007669"/>
    <property type="project" value="UniProtKB-SubCell"/>
</dbReference>
<feature type="transmembrane region" description="Helical" evidence="6">
    <location>
        <begin position="40"/>
        <end position="63"/>
    </location>
</feature>
<dbReference type="EMBL" id="JACIIX010000004">
    <property type="protein sequence ID" value="MBB6210159.1"/>
    <property type="molecule type" value="Genomic_DNA"/>
</dbReference>
<evidence type="ECO:0000256" key="1">
    <source>
        <dbReference type="ARBA" id="ARBA00004651"/>
    </source>
</evidence>
<evidence type="ECO:0000256" key="6">
    <source>
        <dbReference type="SAM" id="Phobius"/>
    </source>
</evidence>
<keyword evidence="4 6" id="KW-1133">Transmembrane helix</keyword>
<dbReference type="Pfam" id="PF01810">
    <property type="entry name" value="LysE"/>
    <property type="match status" value="1"/>
</dbReference>
<name>A0A7W9ZHF8_NOVIT</name>